<reference evidence="3 4" key="2">
    <citation type="submission" date="2016-10" db="EMBL/GenBank/DDBJ databases">
        <authorList>
            <person name="de Groot N.N."/>
        </authorList>
    </citation>
    <scope>NUCLEOTIDE SEQUENCE [LARGE SCALE GENOMIC DNA]</scope>
    <source>
        <strain evidence="3 4">WG7</strain>
    </source>
</reference>
<gene>
    <name evidence="1" type="ORF">C8C78_12722</name>
    <name evidence="2" type="ORF">SAMN04488597_1158</name>
    <name evidence="3" type="ORF">SAMN04515654_10548</name>
</gene>
<dbReference type="EMBL" id="FMYT01000015">
    <property type="protein sequence ID" value="SDC81865.1"/>
    <property type="molecule type" value="Genomic_DNA"/>
</dbReference>
<evidence type="ECO:0000313" key="1">
    <source>
        <dbReference type="EMBL" id="PXV62945.1"/>
    </source>
</evidence>
<accession>A0A1G6PR81</accession>
<dbReference type="Proteomes" id="UP000324896">
    <property type="component" value="Unassembled WGS sequence"/>
</dbReference>
<reference evidence="1 5" key="3">
    <citation type="submission" date="2018-04" db="EMBL/GenBank/DDBJ databases">
        <title>Subsurface microbial communities from deep shales in Ohio and West Virginia, USA.</title>
        <authorList>
            <person name="Wrighton K."/>
        </authorList>
    </citation>
    <scope>NUCLEOTIDE SEQUENCE [LARGE SCALE GENOMIC DNA]</scope>
    <source>
        <strain evidence="1 5">MSL28</strain>
    </source>
</reference>
<dbReference type="Proteomes" id="UP000198945">
    <property type="component" value="Unassembled WGS sequence"/>
</dbReference>
<proteinExistence type="predicted"/>
<dbReference type="EMBL" id="QICM01000027">
    <property type="protein sequence ID" value="PXV62945.1"/>
    <property type="molecule type" value="Genomic_DNA"/>
</dbReference>
<evidence type="ECO:0000313" key="6">
    <source>
        <dbReference type="Proteomes" id="UP000324896"/>
    </source>
</evidence>
<reference evidence="2 6" key="1">
    <citation type="submission" date="2016-10" db="EMBL/GenBank/DDBJ databases">
        <authorList>
            <person name="Varghese N."/>
            <person name="Submissions S."/>
        </authorList>
    </citation>
    <scope>NUCLEOTIDE SEQUENCE [LARGE SCALE GENOMIC DNA]</scope>
    <source>
        <strain evidence="2 6">WG10</strain>
    </source>
</reference>
<evidence type="ECO:0000313" key="2">
    <source>
        <dbReference type="EMBL" id="SDC81865.1"/>
    </source>
</evidence>
<protein>
    <submittedName>
        <fullName evidence="2">Uncharacterized protein</fullName>
    </submittedName>
</protein>
<sequence length="117" mass="13712">MLLELQKDIAELEKEYKGLETFEIEMKLIEFEMTVIKLLNGKKFLVKPPVEELKCDIRKIKDNLYNLKGEELDNSIKKIKDKIDYIIDGQMTAEIGGAGIYFRNMRNAAKKKREENQ</sequence>
<dbReference type="OrthoDB" id="2112780at2"/>
<dbReference type="AlphaFoldDB" id="A0A1G6PR81"/>
<evidence type="ECO:0000313" key="3">
    <source>
        <dbReference type="EMBL" id="SDI36982.1"/>
    </source>
</evidence>
<organism evidence="2 6">
    <name type="scientific">Halanaerobium congolense</name>
    <dbReference type="NCBI Taxonomy" id="54121"/>
    <lineage>
        <taxon>Bacteria</taxon>
        <taxon>Bacillati</taxon>
        <taxon>Bacillota</taxon>
        <taxon>Clostridia</taxon>
        <taxon>Halanaerobiales</taxon>
        <taxon>Halanaerobiaceae</taxon>
        <taxon>Halanaerobium</taxon>
    </lineage>
</organism>
<dbReference type="Proteomes" id="UP000247389">
    <property type="component" value="Unassembled WGS sequence"/>
</dbReference>
<name>A0A1G6PR81_9FIRM</name>
<evidence type="ECO:0000313" key="4">
    <source>
        <dbReference type="Proteomes" id="UP000198945"/>
    </source>
</evidence>
<dbReference type="STRING" id="54121.SAMN04515653_10548"/>
<dbReference type="EMBL" id="FNEH01000005">
    <property type="protein sequence ID" value="SDI36982.1"/>
    <property type="molecule type" value="Genomic_DNA"/>
</dbReference>
<evidence type="ECO:0000313" key="5">
    <source>
        <dbReference type="Proteomes" id="UP000247389"/>
    </source>
</evidence>
<dbReference type="RefSeq" id="WP_073159291.1">
    <property type="nucleotide sequence ID" value="NZ_FMYT01000015.1"/>
</dbReference>